<dbReference type="AlphaFoldDB" id="A0A210R773"/>
<evidence type="ECO:0000256" key="6">
    <source>
        <dbReference type="ARBA" id="ARBA00022963"/>
    </source>
</evidence>
<dbReference type="OrthoDB" id="6428749at2759"/>
<organism evidence="22 23">
    <name type="scientific">Mizuhopecten yessoensis</name>
    <name type="common">Japanese scallop</name>
    <name type="synonym">Patinopecten yessoensis</name>
    <dbReference type="NCBI Taxonomy" id="6573"/>
    <lineage>
        <taxon>Eukaryota</taxon>
        <taxon>Metazoa</taxon>
        <taxon>Spiralia</taxon>
        <taxon>Lophotrochozoa</taxon>
        <taxon>Mollusca</taxon>
        <taxon>Bivalvia</taxon>
        <taxon>Autobranchia</taxon>
        <taxon>Pteriomorphia</taxon>
        <taxon>Pectinida</taxon>
        <taxon>Pectinoidea</taxon>
        <taxon>Pectinidae</taxon>
        <taxon>Mizuhopecten</taxon>
    </lineage>
</organism>
<dbReference type="Gene3D" id="3.90.1300.10">
    <property type="entry name" value="Amidase signature (AS) domain"/>
    <property type="match status" value="1"/>
</dbReference>
<comment type="catalytic activity">
    <reaction evidence="12">
        <text>N-(15Z-tetracosenoyl)-ethanolamine + H2O = (15Z)-tetracosenoate + ethanolamine</text>
        <dbReference type="Rhea" id="RHEA:63144"/>
        <dbReference type="ChEBI" id="CHEBI:15377"/>
        <dbReference type="ChEBI" id="CHEBI:32392"/>
        <dbReference type="ChEBI" id="CHEBI:57603"/>
        <dbReference type="ChEBI" id="CHEBI:146187"/>
    </reaction>
    <physiologicalReaction direction="left-to-right" evidence="12">
        <dbReference type="Rhea" id="RHEA:63145"/>
    </physiologicalReaction>
</comment>
<dbReference type="InterPro" id="IPR036928">
    <property type="entry name" value="AS_sf"/>
</dbReference>
<protein>
    <recommendedName>
        <fullName evidence="3">fatty acid amide hydrolase</fullName>
        <ecNumber evidence="3">3.5.1.99</ecNumber>
    </recommendedName>
    <alternativeName>
        <fullName evidence="17">Anandamide amidohydrolase 1</fullName>
    </alternativeName>
</protein>
<feature type="binding site" evidence="19">
    <location>
        <begin position="242"/>
        <end position="245"/>
    </location>
    <ligand>
        <name>substrate</name>
    </ligand>
</feature>
<name>A0A210R773_MIZYE</name>
<evidence type="ECO:0000256" key="17">
    <source>
        <dbReference type="ARBA" id="ARBA00077216"/>
    </source>
</evidence>
<keyword evidence="20" id="KW-0472">Membrane</keyword>
<evidence type="ECO:0000256" key="18">
    <source>
        <dbReference type="PIRSR" id="PIRSR001221-1"/>
    </source>
</evidence>
<reference evidence="22 23" key="1">
    <citation type="journal article" date="2017" name="Nat. Ecol. Evol.">
        <title>Scallop genome provides insights into evolution of bilaterian karyotype and development.</title>
        <authorList>
            <person name="Wang S."/>
            <person name="Zhang J."/>
            <person name="Jiao W."/>
            <person name="Li J."/>
            <person name="Xun X."/>
            <person name="Sun Y."/>
            <person name="Guo X."/>
            <person name="Huan P."/>
            <person name="Dong B."/>
            <person name="Zhang L."/>
            <person name="Hu X."/>
            <person name="Sun X."/>
            <person name="Wang J."/>
            <person name="Zhao C."/>
            <person name="Wang Y."/>
            <person name="Wang D."/>
            <person name="Huang X."/>
            <person name="Wang R."/>
            <person name="Lv J."/>
            <person name="Li Y."/>
            <person name="Zhang Z."/>
            <person name="Liu B."/>
            <person name="Lu W."/>
            <person name="Hui Y."/>
            <person name="Liang J."/>
            <person name="Zhou Z."/>
            <person name="Hou R."/>
            <person name="Li X."/>
            <person name="Liu Y."/>
            <person name="Li H."/>
            <person name="Ning X."/>
            <person name="Lin Y."/>
            <person name="Zhao L."/>
            <person name="Xing Q."/>
            <person name="Dou J."/>
            <person name="Li Y."/>
            <person name="Mao J."/>
            <person name="Guo H."/>
            <person name="Dou H."/>
            <person name="Li T."/>
            <person name="Mu C."/>
            <person name="Jiang W."/>
            <person name="Fu Q."/>
            <person name="Fu X."/>
            <person name="Miao Y."/>
            <person name="Liu J."/>
            <person name="Yu Q."/>
            <person name="Li R."/>
            <person name="Liao H."/>
            <person name="Li X."/>
            <person name="Kong Y."/>
            <person name="Jiang Z."/>
            <person name="Chourrout D."/>
            <person name="Li R."/>
            <person name="Bao Z."/>
        </authorList>
    </citation>
    <scope>NUCLEOTIDE SEQUENCE [LARGE SCALE GENOMIC DNA]</scope>
    <source>
        <strain evidence="22 23">PY_sf001</strain>
    </source>
</reference>
<dbReference type="InterPro" id="IPR052096">
    <property type="entry name" value="Endocannabinoid_amidase"/>
</dbReference>
<dbReference type="PROSITE" id="PS00571">
    <property type="entry name" value="AMIDASES"/>
    <property type="match status" value="1"/>
</dbReference>
<feature type="binding site" evidence="19">
    <location>
        <position position="221"/>
    </location>
    <ligand>
        <name>substrate</name>
    </ligand>
</feature>
<feature type="active site" description="Acyl-ester intermediate" evidence="18">
    <location>
        <position position="245"/>
    </location>
</feature>
<dbReference type="InterPro" id="IPR020556">
    <property type="entry name" value="Amidase_CS"/>
</dbReference>
<dbReference type="FunFam" id="3.90.1300.10:FF:000001">
    <property type="entry name" value="Fatty-acid amide hydrolase 1"/>
    <property type="match status" value="1"/>
</dbReference>
<dbReference type="GO" id="GO:0004040">
    <property type="term" value="F:amidase activity"/>
    <property type="evidence" value="ECO:0007669"/>
    <property type="project" value="TreeGrafter"/>
</dbReference>
<evidence type="ECO:0000256" key="8">
    <source>
        <dbReference type="ARBA" id="ARBA00047450"/>
    </source>
</evidence>
<feature type="active site" description="Charge relay system" evidence="18">
    <location>
        <position position="221"/>
    </location>
</feature>
<dbReference type="InterPro" id="IPR023631">
    <property type="entry name" value="Amidase_dom"/>
</dbReference>
<dbReference type="GO" id="GO:0017064">
    <property type="term" value="F:fatty acid amide hydrolase activity"/>
    <property type="evidence" value="ECO:0007669"/>
    <property type="project" value="UniProtKB-EC"/>
</dbReference>
<sequence>MSGLVDATTVPMWVKYVVLFTTGGTALMYLEGAYRRYIVRQVIRKRKEKAQMAMERVRTQVNEQQVDGKLSADILNMTAVQLQTALQAGKVKAVDVLQTYQKKAIQENDRFNFILEPILEARDLAEARDQQQDNKKKLHGIPISVKESFNFKGQDTTGGCASLIGKLAREDAVLVQVLKDQGAVPFVRTNIPQTMLSFDCSNPIYGKTLNPHDPTRTPGGSSGGEGAILASEASILGLGSDIAGSVRIPCHFCGVTGLKPTHGRLSTKGMLSFSSHQNIVSAVGGPMARDVDGVVLLMKALLSPLHFKLDPSVPPIPFQDKEYADTRRLRIGYYTSHGYVDPVPACTRAVLITKEALEQKGHTLIPFEPPRIPYAISQLYMKVVCGDGGKSVTEYMEDDVVDPSMSMMMFNNRRSHPVRHFLASLAGWLSNDKTHEQMLRSMIGCKSVHEWGKLYGKVRQYKDEFYDAWTRQKLDVVICPQFGFVAPPYGYLFKTFGGGIFAPIYNLLNYPAGCLPVTAVSANDIDGMKNYPENTAFEKNIKKVTEGSEGLPVGLQVVGQQWQEELVLRVMKEIEEAIKS</sequence>
<comment type="catalytic activity">
    <reaction evidence="16">
        <text>N-(5Z,8Z,11Z,14Z)-eicosatetraenoyl-glycine + H2O = (5Z,8Z,11Z,14Z)-eicosatetraenoate + glycine</text>
        <dbReference type="Rhea" id="RHEA:64108"/>
        <dbReference type="ChEBI" id="CHEBI:15377"/>
        <dbReference type="ChEBI" id="CHEBI:32395"/>
        <dbReference type="ChEBI" id="CHEBI:57305"/>
        <dbReference type="ChEBI" id="CHEBI:59002"/>
    </reaction>
    <physiologicalReaction direction="left-to-right" evidence="16">
        <dbReference type="Rhea" id="RHEA:64109"/>
    </physiologicalReaction>
</comment>
<comment type="catalytic activity">
    <reaction evidence="9">
        <text>N-(9Z-octadecenoyl) ethanolamine + H2O = ethanolamine + (9Z)-octadecenoate</text>
        <dbReference type="Rhea" id="RHEA:45060"/>
        <dbReference type="ChEBI" id="CHEBI:15377"/>
        <dbReference type="ChEBI" id="CHEBI:30823"/>
        <dbReference type="ChEBI" id="CHEBI:57603"/>
        <dbReference type="ChEBI" id="CHEBI:71466"/>
    </reaction>
    <physiologicalReaction direction="left-to-right" evidence="9">
        <dbReference type="Rhea" id="RHEA:45061"/>
    </physiologicalReaction>
</comment>
<feature type="binding site" evidence="19">
    <location>
        <position position="195"/>
    </location>
    <ligand>
        <name>substrate</name>
    </ligand>
</feature>
<evidence type="ECO:0000259" key="21">
    <source>
        <dbReference type="Pfam" id="PF01425"/>
    </source>
</evidence>
<comment type="catalytic activity">
    <reaction evidence="13">
        <text>N-(9Z-hexadecenoyl) ethanolamine + H2O = (9Z)-hexadecenoate + ethanolamine</text>
        <dbReference type="Rhea" id="RHEA:35563"/>
        <dbReference type="ChEBI" id="CHEBI:15377"/>
        <dbReference type="ChEBI" id="CHEBI:32372"/>
        <dbReference type="ChEBI" id="CHEBI:57603"/>
        <dbReference type="ChEBI" id="CHEBI:71465"/>
    </reaction>
    <physiologicalReaction direction="left-to-right" evidence="13">
        <dbReference type="Rhea" id="RHEA:35564"/>
    </physiologicalReaction>
</comment>
<comment type="catalytic activity">
    <reaction evidence="8">
        <text>(9Z)-octadecenoate + glycine = N-(9Z-octadecenoyl)glycine + H2O</text>
        <dbReference type="Rhea" id="RHEA:51316"/>
        <dbReference type="ChEBI" id="CHEBI:15377"/>
        <dbReference type="ChEBI" id="CHEBI:30823"/>
        <dbReference type="ChEBI" id="CHEBI:57305"/>
        <dbReference type="ChEBI" id="CHEBI:133992"/>
    </reaction>
    <physiologicalReaction direction="right-to-left" evidence="8">
        <dbReference type="Rhea" id="RHEA:51318"/>
    </physiologicalReaction>
</comment>
<dbReference type="PANTHER" id="PTHR45847:SF6">
    <property type="entry name" value="FATTY ACID AMIDE HYDROLASE"/>
    <property type="match status" value="1"/>
</dbReference>
<gene>
    <name evidence="22" type="ORF">KP79_PYT11060</name>
</gene>
<evidence type="ECO:0000256" key="19">
    <source>
        <dbReference type="PIRSR" id="PIRSR001221-2"/>
    </source>
</evidence>
<evidence type="ECO:0000256" key="9">
    <source>
        <dbReference type="ARBA" id="ARBA00048052"/>
    </source>
</evidence>
<comment type="caution">
    <text evidence="22">The sequence shown here is derived from an EMBL/GenBank/DDBJ whole genome shotgun (WGS) entry which is preliminary data.</text>
</comment>
<comment type="catalytic activity">
    <reaction evidence="15">
        <text>N-docosanoyl-ethanolamine + H2O = docosanoate + ethanolamine</text>
        <dbReference type="Rhea" id="RHEA:63128"/>
        <dbReference type="ChEBI" id="CHEBI:15377"/>
        <dbReference type="ChEBI" id="CHEBI:23858"/>
        <dbReference type="ChEBI" id="CHEBI:57603"/>
        <dbReference type="ChEBI" id="CHEBI:146186"/>
    </reaction>
    <physiologicalReaction direction="left-to-right" evidence="15">
        <dbReference type="Rhea" id="RHEA:63129"/>
    </physiologicalReaction>
</comment>
<dbReference type="Pfam" id="PF01425">
    <property type="entry name" value="Amidase"/>
    <property type="match status" value="1"/>
</dbReference>
<evidence type="ECO:0000256" key="4">
    <source>
        <dbReference type="ARBA" id="ARBA00022553"/>
    </source>
</evidence>
<comment type="catalytic activity">
    <reaction evidence="1">
        <text>(9Z)-octadecenamide + H2O = (9Z)-octadecenoate + NH4(+)</text>
        <dbReference type="Rhea" id="RHEA:26506"/>
        <dbReference type="ChEBI" id="CHEBI:15377"/>
        <dbReference type="ChEBI" id="CHEBI:28938"/>
        <dbReference type="ChEBI" id="CHEBI:30823"/>
        <dbReference type="ChEBI" id="CHEBI:116314"/>
        <dbReference type="EC" id="3.5.1.99"/>
    </reaction>
    <physiologicalReaction direction="left-to-right" evidence="1">
        <dbReference type="Rhea" id="RHEA:26507"/>
    </physiologicalReaction>
</comment>
<evidence type="ECO:0000256" key="1">
    <source>
        <dbReference type="ARBA" id="ARBA00000208"/>
    </source>
</evidence>
<keyword evidence="20" id="KW-0812">Transmembrane</keyword>
<keyword evidence="5 22" id="KW-0378">Hydrolase</keyword>
<evidence type="ECO:0000313" key="22">
    <source>
        <dbReference type="EMBL" id="OWF56746.1"/>
    </source>
</evidence>
<keyword evidence="7" id="KW-0443">Lipid metabolism</keyword>
<keyword evidence="6" id="KW-0442">Lipid degradation</keyword>
<feature type="transmembrane region" description="Helical" evidence="20">
    <location>
        <begin position="12"/>
        <end position="30"/>
    </location>
</feature>
<dbReference type="PIRSF" id="PIRSF001221">
    <property type="entry name" value="Amidase_fungi"/>
    <property type="match status" value="1"/>
</dbReference>
<keyword evidence="23" id="KW-1185">Reference proteome</keyword>
<proteinExistence type="inferred from homology"/>
<evidence type="ECO:0000256" key="11">
    <source>
        <dbReference type="ARBA" id="ARBA00050294"/>
    </source>
</evidence>
<evidence type="ECO:0000256" key="2">
    <source>
        <dbReference type="ARBA" id="ARBA00009199"/>
    </source>
</evidence>
<dbReference type="PANTHER" id="PTHR45847">
    <property type="entry name" value="FATTY ACID AMIDE HYDROLASE"/>
    <property type="match status" value="1"/>
</dbReference>
<evidence type="ECO:0000256" key="13">
    <source>
        <dbReference type="ARBA" id="ARBA00051346"/>
    </source>
</evidence>
<evidence type="ECO:0000256" key="20">
    <source>
        <dbReference type="SAM" id="Phobius"/>
    </source>
</evidence>
<evidence type="ECO:0000256" key="15">
    <source>
        <dbReference type="ARBA" id="ARBA00052458"/>
    </source>
</evidence>
<evidence type="ECO:0000256" key="5">
    <source>
        <dbReference type="ARBA" id="ARBA00022801"/>
    </source>
</evidence>
<comment type="catalytic activity">
    <reaction evidence="11">
        <text>N-(5Z,8Z,11Z,14Z-eicosatetraenoyl)-L-serine + H2O = (5Z,8Z,11Z,14Z)-eicosatetraenoate + L-serine</text>
        <dbReference type="Rhea" id="RHEA:64116"/>
        <dbReference type="ChEBI" id="CHEBI:15377"/>
        <dbReference type="ChEBI" id="CHEBI:32395"/>
        <dbReference type="ChEBI" id="CHEBI:33384"/>
        <dbReference type="ChEBI" id="CHEBI:149697"/>
    </reaction>
    <physiologicalReaction direction="left-to-right" evidence="11">
        <dbReference type="Rhea" id="RHEA:64117"/>
    </physiologicalReaction>
</comment>
<evidence type="ECO:0000256" key="3">
    <source>
        <dbReference type="ARBA" id="ARBA00012112"/>
    </source>
</evidence>
<evidence type="ECO:0000256" key="14">
    <source>
        <dbReference type="ARBA" id="ARBA00051454"/>
    </source>
</evidence>
<evidence type="ECO:0000313" key="23">
    <source>
        <dbReference type="Proteomes" id="UP000242188"/>
    </source>
</evidence>
<dbReference type="Proteomes" id="UP000242188">
    <property type="component" value="Unassembled WGS sequence"/>
</dbReference>
<comment type="catalytic activity">
    <reaction evidence="14">
        <text>N-octadecanoyl ethanolamine + H2O = octadecanoate + ethanolamine</text>
        <dbReference type="Rhea" id="RHEA:63124"/>
        <dbReference type="ChEBI" id="CHEBI:15377"/>
        <dbReference type="ChEBI" id="CHEBI:25629"/>
        <dbReference type="ChEBI" id="CHEBI:57603"/>
        <dbReference type="ChEBI" id="CHEBI:85299"/>
    </reaction>
    <physiologicalReaction direction="left-to-right" evidence="14">
        <dbReference type="Rhea" id="RHEA:63125"/>
    </physiologicalReaction>
</comment>
<evidence type="ECO:0000256" key="7">
    <source>
        <dbReference type="ARBA" id="ARBA00023098"/>
    </source>
</evidence>
<keyword evidence="4" id="KW-0597">Phosphoprotein</keyword>
<accession>A0A210R773</accession>
<dbReference type="STRING" id="6573.A0A210R773"/>
<evidence type="ECO:0000256" key="12">
    <source>
        <dbReference type="ARBA" id="ARBA00050992"/>
    </source>
</evidence>
<evidence type="ECO:0000256" key="16">
    <source>
        <dbReference type="ARBA" id="ARBA00052709"/>
    </source>
</evidence>
<feature type="active site" description="Charge relay system" evidence="18">
    <location>
        <position position="146"/>
    </location>
</feature>
<dbReference type="SUPFAM" id="SSF75304">
    <property type="entry name" value="Amidase signature (AS) enzymes"/>
    <property type="match status" value="1"/>
</dbReference>
<dbReference type="GO" id="GO:0009062">
    <property type="term" value="P:fatty acid catabolic process"/>
    <property type="evidence" value="ECO:0007669"/>
    <property type="project" value="TreeGrafter"/>
</dbReference>
<dbReference type="EC" id="3.5.1.99" evidence="3"/>
<comment type="catalytic activity">
    <reaction evidence="10">
        <text>N-(5Z,8Z,11Z,14Z-eicosatetraenoyl)-ethanolamine + H2O = ethanolamine + (5Z,8Z,11Z,14Z)-eicosatetraenoate</text>
        <dbReference type="Rhea" id="RHEA:26136"/>
        <dbReference type="ChEBI" id="CHEBI:2700"/>
        <dbReference type="ChEBI" id="CHEBI:15377"/>
        <dbReference type="ChEBI" id="CHEBI:32395"/>
        <dbReference type="ChEBI" id="CHEBI:57603"/>
        <dbReference type="EC" id="3.5.1.99"/>
    </reaction>
    <physiologicalReaction direction="left-to-right" evidence="10">
        <dbReference type="Rhea" id="RHEA:26137"/>
    </physiologicalReaction>
</comment>
<feature type="domain" description="Amidase" evidence="21">
    <location>
        <begin position="95"/>
        <end position="568"/>
    </location>
</feature>
<dbReference type="EMBL" id="NEDP02000101">
    <property type="protein sequence ID" value="OWF56746.1"/>
    <property type="molecule type" value="Genomic_DNA"/>
</dbReference>
<keyword evidence="20" id="KW-1133">Transmembrane helix</keyword>
<evidence type="ECO:0000256" key="10">
    <source>
        <dbReference type="ARBA" id="ARBA00048606"/>
    </source>
</evidence>
<comment type="similarity">
    <text evidence="2">Belongs to the amidase family.</text>
</comment>